<dbReference type="InterPro" id="IPR011577">
    <property type="entry name" value="Cyt_b561_bac/Ni-Hgenase"/>
</dbReference>
<keyword evidence="5 6" id="KW-0472">Membrane</keyword>
<dbReference type="GO" id="GO:0005886">
    <property type="term" value="C:plasma membrane"/>
    <property type="evidence" value="ECO:0007669"/>
    <property type="project" value="UniProtKB-SubCell"/>
</dbReference>
<sequence length="234" mass="26312">MAEKILQEKGLVVRHGSVELIEHWGIALSGLVLLLSGLFELPMANRYYITSLPGFSWSGDYFISLQIHYIASIPFIALAFFHLVYHGIRGDRGLIPQKGDLHASIDVIKSFFGKGEEPPFQKYLPEQRLAYVGMAAIIAMLILSGLIKTFKNVYAPDMPLAIVLTATWIHNILFILFILAFLGHIGAIALKPNRPMVRGIFTGAVRLDYARRRHPLWLAEIKRKGRCQSKGEED</sequence>
<dbReference type="PANTHER" id="PTHR30485">
    <property type="entry name" value="NI/FE-HYDROGENASE 1 B-TYPE CYTOCHROME SUBUNIT"/>
    <property type="match status" value="1"/>
</dbReference>
<dbReference type="STRING" id="56780.SYN_00721"/>
<dbReference type="Proteomes" id="UP000001933">
    <property type="component" value="Chromosome"/>
</dbReference>
<evidence type="ECO:0000313" key="9">
    <source>
        <dbReference type="Proteomes" id="UP000001933"/>
    </source>
</evidence>
<keyword evidence="4 6" id="KW-1133">Transmembrane helix</keyword>
<dbReference type="eggNOG" id="COG2864">
    <property type="taxonomic scope" value="Bacteria"/>
</dbReference>
<dbReference type="GO" id="GO:0009055">
    <property type="term" value="F:electron transfer activity"/>
    <property type="evidence" value="ECO:0007669"/>
    <property type="project" value="InterPro"/>
</dbReference>
<keyword evidence="3 6" id="KW-0812">Transmembrane</keyword>
<evidence type="ECO:0000256" key="3">
    <source>
        <dbReference type="ARBA" id="ARBA00022692"/>
    </source>
</evidence>
<evidence type="ECO:0000256" key="5">
    <source>
        <dbReference type="ARBA" id="ARBA00023136"/>
    </source>
</evidence>
<dbReference type="PANTHER" id="PTHR30485:SF1">
    <property type="entry name" value="CYTOCHROME YDHU-RELATED"/>
    <property type="match status" value="1"/>
</dbReference>
<comment type="subcellular location">
    <subcellularLocation>
        <location evidence="1">Cell membrane</location>
        <topology evidence="1">Multi-pass membrane protein</topology>
    </subcellularLocation>
</comment>
<dbReference type="InParanoid" id="Q2LVA7"/>
<evidence type="ECO:0000256" key="1">
    <source>
        <dbReference type="ARBA" id="ARBA00004651"/>
    </source>
</evidence>
<dbReference type="AlphaFoldDB" id="Q2LVA7"/>
<dbReference type="InterPro" id="IPR016174">
    <property type="entry name" value="Di-haem_cyt_TM"/>
</dbReference>
<dbReference type="InterPro" id="IPR051542">
    <property type="entry name" value="Hydrogenase_cytochrome"/>
</dbReference>
<evidence type="ECO:0000256" key="4">
    <source>
        <dbReference type="ARBA" id="ARBA00022989"/>
    </source>
</evidence>
<evidence type="ECO:0000256" key="2">
    <source>
        <dbReference type="ARBA" id="ARBA00022475"/>
    </source>
</evidence>
<evidence type="ECO:0000259" key="7">
    <source>
        <dbReference type="Pfam" id="PF01292"/>
    </source>
</evidence>
<evidence type="ECO:0000313" key="8">
    <source>
        <dbReference type="EMBL" id="ABC78019.1"/>
    </source>
</evidence>
<feature type="transmembrane region" description="Helical" evidence="6">
    <location>
        <begin position="61"/>
        <end position="85"/>
    </location>
</feature>
<dbReference type="Pfam" id="PF01292">
    <property type="entry name" value="Ni_hydr_CYTB"/>
    <property type="match status" value="1"/>
</dbReference>
<accession>Q2LVA7</accession>
<dbReference type="Gene3D" id="1.20.950.20">
    <property type="entry name" value="Transmembrane di-heme cytochromes, Chain C"/>
    <property type="match status" value="1"/>
</dbReference>
<protein>
    <submittedName>
        <fullName evidence="8">Hypothetical membrane protein</fullName>
    </submittedName>
</protein>
<feature type="transmembrane region" description="Helical" evidence="6">
    <location>
        <begin position="21"/>
        <end position="41"/>
    </location>
</feature>
<keyword evidence="9" id="KW-1185">Reference proteome</keyword>
<keyword evidence="2" id="KW-1003">Cell membrane</keyword>
<dbReference type="KEGG" id="sat:SYN_00721"/>
<name>Q2LVA7_SYNAS</name>
<feature type="transmembrane region" description="Helical" evidence="6">
    <location>
        <begin position="129"/>
        <end position="147"/>
    </location>
</feature>
<feature type="transmembrane region" description="Helical" evidence="6">
    <location>
        <begin position="167"/>
        <end position="190"/>
    </location>
</feature>
<dbReference type="SUPFAM" id="SSF81342">
    <property type="entry name" value="Transmembrane di-heme cytochromes"/>
    <property type="match status" value="1"/>
</dbReference>
<dbReference type="GO" id="GO:0020037">
    <property type="term" value="F:heme binding"/>
    <property type="evidence" value="ECO:0007669"/>
    <property type="project" value="TreeGrafter"/>
</dbReference>
<dbReference type="EMBL" id="CP000252">
    <property type="protein sequence ID" value="ABC78019.1"/>
    <property type="molecule type" value="Genomic_DNA"/>
</dbReference>
<dbReference type="HOGENOM" id="CLU_1123155_0_0_7"/>
<proteinExistence type="predicted"/>
<reference evidence="8 9" key="1">
    <citation type="journal article" date="2007" name="Proc. Natl. Acad. Sci. U.S.A.">
        <title>The genome of Syntrophus aciditrophicus: life at the thermodynamic limit of microbial growth.</title>
        <authorList>
            <person name="McInerney M.J."/>
            <person name="Rohlin L."/>
            <person name="Mouttaki H."/>
            <person name="Kim U."/>
            <person name="Krupp R.S."/>
            <person name="Rios-Hernandez L."/>
            <person name="Sieber J."/>
            <person name="Struchtemeyer C.G."/>
            <person name="Bhattacharyya A."/>
            <person name="Campbell J.W."/>
            <person name="Gunsalus R.P."/>
        </authorList>
    </citation>
    <scope>NUCLEOTIDE SEQUENCE [LARGE SCALE GENOMIC DNA]</scope>
    <source>
        <strain evidence="8 9">SB</strain>
    </source>
</reference>
<organism evidence="8 9">
    <name type="scientific">Syntrophus aciditrophicus (strain SB)</name>
    <dbReference type="NCBI Taxonomy" id="56780"/>
    <lineage>
        <taxon>Bacteria</taxon>
        <taxon>Pseudomonadati</taxon>
        <taxon>Thermodesulfobacteriota</taxon>
        <taxon>Syntrophia</taxon>
        <taxon>Syntrophales</taxon>
        <taxon>Syntrophaceae</taxon>
        <taxon>Syntrophus</taxon>
    </lineage>
</organism>
<dbReference type="RefSeq" id="WP_011418039.1">
    <property type="nucleotide sequence ID" value="NC_007759.1"/>
</dbReference>
<gene>
    <name evidence="8" type="ORF">SYN_00721</name>
</gene>
<dbReference type="GO" id="GO:0022904">
    <property type="term" value="P:respiratory electron transport chain"/>
    <property type="evidence" value="ECO:0007669"/>
    <property type="project" value="InterPro"/>
</dbReference>
<evidence type="ECO:0000256" key="6">
    <source>
        <dbReference type="SAM" id="Phobius"/>
    </source>
</evidence>
<feature type="domain" description="Cytochrome b561 bacterial/Ni-hydrogenase" evidence="7">
    <location>
        <begin position="14"/>
        <end position="200"/>
    </location>
</feature>
<dbReference type="OrthoDB" id="9787143at2"/>